<evidence type="ECO:0000313" key="2">
    <source>
        <dbReference type="EMBL" id="MFK4641050.1"/>
    </source>
</evidence>
<dbReference type="SUPFAM" id="SSF46785">
    <property type="entry name" value="Winged helix' DNA-binding domain"/>
    <property type="match status" value="1"/>
</dbReference>
<gene>
    <name evidence="2" type="ORF">ABIA52_003939</name>
</gene>
<organism evidence="2 3">
    <name type="scientific">Paenarthrobacter histidinolovorans</name>
    <dbReference type="NCBI Taxonomy" id="43664"/>
    <lineage>
        <taxon>Bacteria</taxon>
        <taxon>Bacillati</taxon>
        <taxon>Actinomycetota</taxon>
        <taxon>Actinomycetes</taxon>
        <taxon>Micrococcales</taxon>
        <taxon>Micrococcaceae</taxon>
        <taxon>Paenarthrobacter</taxon>
    </lineage>
</organism>
<reference evidence="2 3" key="1">
    <citation type="submission" date="2024-10" db="EMBL/GenBank/DDBJ databases">
        <title>Novel secondary metabolite-producing bacteria for plant disease control.</title>
        <authorList>
            <person name="Chevrette M."/>
        </authorList>
    </citation>
    <scope>NUCLEOTIDE SEQUENCE [LARGE SCALE GENOMIC DNA]</scope>
    <source>
        <strain evidence="2 3">J30 TE3557</strain>
    </source>
</reference>
<comment type="caution">
    <text evidence="2">The sequence shown here is derived from an EMBL/GenBank/DDBJ whole genome shotgun (WGS) entry which is preliminary data.</text>
</comment>
<protein>
    <submittedName>
        <fullName evidence="2">DNA-binding MarR family transcriptional regulator</fullName>
    </submittedName>
</protein>
<feature type="domain" description="HTH marR-type" evidence="1">
    <location>
        <begin position="1"/>
        <end position="73"/>
    </location>
</feature>
<evidence type="ECO:0000259" key="1">
    <source>
        <dbReference type="PROSITE" id="PS50995"/>
    </source>
</evidence>
<dbReference type="Gene3D" id="1.10.10.10">
    <property type="entry name" value="Winged helix-like DNA-binding domain superfamily/Winged helix DNA-binding domain"/>
    <property type="match status" value="1"/>
</dbReference>
<sequence length="81" mass="9028">MTSLVDRLVRSGYVTREPHPTDRRALILRPTPGSDQEVRSTLGDMHARMMEAAETLSSEDSAVVVDFLRRMRKAIDGIATS</sequence>
<dbReference type="InterPro" id="IPR036390">
    <property type="entry name" value="WH_DNA-bd_sf"/>
</dbReference>
<dbReference type="EMBL" id="JBIYEW010000003">
    <property type="protein sequence ID" value="MFK4641050.1"/>
    <property type="molecule type" value="Genomic_DNA"/>
</dbReference>
<name>A0ABW8NBT9_9MICC</name>
<accession>A0ABW8NBT9</accession>
<keyword evidence="3" id="KW-1185">Reference proteome</keyword>
<dbReference type="InterPro" id="IPR036388">
    <property type="entry name" value="WH-like_DNA-bd_sf"/>
</dbReference>
<dbReference type="GO" id="GO:0003677">
    <property type="term" value="F:DNA binding"/>
    <property type="evidence" value="ECO:0007669"/>
    <property type="project" value="UniProtKB-KW"/>
</dbReference>
<proteinExistence type="predicted"/>
<keyword evidence="2" id="KW-0238">DNA-binding</keyword>
<dbReference type="PROSITE" id="PS50995">
    <property type="entry name" value="HTH_MARR_2"/>
    <property type="match status" value="1"/>
</dbReference>
<dbReference type="InterPro" id="IPR000835">
    <property type="entry name" value="HTH_MarR-typ"/>
</dbReference>
<dbReference type="Pfam" id="PF01047">
    <property type="entry name" value="MarR"/>
    <property type="match status" value="1"/>
</dbReference>
<dbReference type="Proteomes" id="UP001620520">
    <property type="component" value="Unassembled WGS sequence"/>
</dbReference>
<evidence type="ECO:0000313" key="3">
    <source>
        <dbReference type="Proteomes" id="UP001620520"/>
    </source>
</evidence>